<name>A0A5A9XQE2_9BACT</name>
<dbReference type="GO" id="GO:0046872">
    <property type="term" value="F:metal ion binding"/>
    <property type="evidence" value="ECO:0007669"/>
    <property type="project" value="UniProtKB-KW"/>
</dbReference>
<dbReference type="Proteomes" id="UP000324298">
    <property type="component" value="Unassembled WGS sequence"/>
</dbReference>
<comment type="function">
    <text evidence="2">Catalyzes the methylthiolation of N6-threonylcarbamoyladenosine (t(6)A), leading to the formation of 2-methylthio-N6-threonylcarbamoyladenosine (ms(2)t(6)A) at position 37 in tRNAs that read codons beginning with adenine.</text>
</comment>
<keyword evidence="4" id="KW-0004">4Fe-4S</keyword>
<dbReference type="InterPro" id="IPR006638">
    <property type="entry name" value="Elp3/MiaA/NifB-like_rSAM"/>
</dbReference>
<evidence type="ECO:0000256" key="12">
    <source>
        <dbReference type="ARBA" id="ARBA00031213"/>
    </source>
</evidence>
<dbReference type="Pfam" id="PF04055">
    <property type="entry name" value="Radical_SAM"/>
    <property type="match status" value="1"/>
</dbReference>
<dbReference type="PANTHER" id="PTHR11918">
    <property type="entry name" value="RADICAL SAM PROTEINS"/>
    <property type="match status" value="1"/>
</dbReference>
<dbReference type="RefSeq" id="WP_149305947.1">
    <property type="nucleotide sequence ID" value="NZ_SRSD01000001.1"/>
</dbReference>
<dbReference type="InterPro" id="IPR058240">
    <property type="entry name" value="rSAM_sf"/>
</dbReference>
<evidence type="ECO:0000256" key="13">
    <source>
        <dbReference type="ARBA" id="ARBA00051661"/>
    </source>
</evidence>
<keyword evidence="19" id="KW-1185">Reference proteome</keyword>
<dbReference type="InterPro" id="IPR013848">
    <property type="entry name" value="Methylthiotransferase_N"/>
</dbReference>
<evidence type="ECO:0000256" key="14">
    <source>
        <dbReference type="ARBA" id="ARBA00061574"/>
    </source>
</evidence>
<evidence type="ECO:0000256" key="7">
    <source>
        <dbReference type="ARBA" id="ARBA00022691"/>
    </source>
</evidence>
<dbReference type="CDD" id="cd01335">
    <property type="entry name" value="Radical_SAM"/>
    <property type="match status" value="1"/>
</dbReference>
<proteinExistence type="inferred from homology"/>
<keyword evidence="8" id="KW-0819">tRNA processing</keyword>
<dbReference type="SUPFAM" id="SSF102114">
    <property type="entry name" value="Radical SAM enzymes"/>
    <property type="match status" value="1"/>
</dbReference>
<dbReference type="SFLD" id="SFLDG01061">
    <property type="entry name" value="methylthiotransferase"/>
    <property type="match status" value="1"/>
</dbReference>
<keyword evidence="6 18" id="KW-0808">Transferase</keyword>
<dbReference type="InterPro" id="IPR023404">
    <property type="entry name" value="rSAM_horseshoe"/>
</dbReference>
<evidence type="ECO:0000313" key="19">
    <source>
        <dbReference type="Proteomes" id="UP000324298"/>
    </source>
</evidence>
<dbReference type="Pfam" id="PF00919">
    <property type="entry name" value="UPF0004"/>
    <property type="match status" value="1"/>
</dbReference>
<evidence type="ECO:0000256" key="4">
    <source>
        <dbReference type="ARBA" id="ARBA00022485"/>
    </source>
</evidence>
<dbReference type="PANTHER" id="PTHR11918:SF45">
    <property type="entry name" value="THREONYLCARBAMOYLADENOSINE TRNA METHYLTHIOTRANSFERASE"/>
    <property type="match status" value="1"/>
</dbReference>
<dbReference type="Gene3D" id="3.80.30.20">
    <property type="entry name" value="tm_1862 like domain"/>
    <property type="match status" value="1"/>
</dbReference>
<dbReference type="FunFam" id="3.80.30.20:FF:000001">
    <property type="entry name" value="tRNA-2-methylthio-N(6)-dimethylallyladenosine synthase 2"/>
    <property type="match status" value="1"/>
</dbReference>
<evidence type="ECO:0000313" key="18">
    <source>
        <dbReference type="EMBL" id="KAA0895367.1"/>
    </source>
</evidence>
<dbReference type="NCBIfam" id="TIGR01579">
    <property type="entry name" value="MiaB-like-C"/>
    <property type="match status" value="1"/>
</dbReference>
<evidence type="ECO:0000256" key="10">
    <source>
        <dbReference type="ARBA" id="ARBA00023004"/>
    </source>
</evidence>
<keyword evidence="10" id="KW-0408">Iron</keyword>
<dbReference type="PROSITE" id="PS51449">
    <property type="entry name" value="MTTASE_N"/>
    <property type="match status" value="1"/>
</dbReference>
<dbReference type="InterPro" id="IPR005839">
    <property type="entry name" value="Methylthiotransferase"/>
</dbReference>
<dbReference type="AlphaFoldDB" id="A0A5A9XQE2"/>
<accession>A0A5A9XQE2</accession>
<protein>
    <recommendedName>
        <fullName evidence="15">Threonylcarbamoyladenosine tRNA methylthiotransferase MtaB</fullName>
        <ecNumber evidence="3">2.8.4.5</ecNumber>
    </recommendedName>
    <alternativeName>
        <fullName evidence="12">tRNA-t(6)A37 methylthiotransferase</fullName>
    </alternativeName>
</protein>
<dbReference type="PROSITE" id="PS51918">
    <property type="entry name" value="RADICAL_SAM"/>
    <property type="match status" value="1"/>
</dbReference>
<evidence type="ECO:0000256" key="8">
    <source>
        <dbReference type="ARBA" id="ARBA00022694"/>
    </source>
</evidence>
<reference evidence="18 19" key="1">
    <citation type="submission" date="2019-04" db="EMBL/GenBank/DDBJ databases">
        <title>Geobacter ruber sp. nov., ferric-reducing bacteria isolated from paddy soil.</title>
        <authorList>
            <person name="Xu Z."/>
            <person name="Masuda Y."/>
            <person name="Itoh H."/>
            <person name="Senoo K."/>
        </authorList>
    </citation>
    <scope>NUCLEOTIDE SEQUENCE [LARGE SCALE GENOMIC DNA]</scope>
    <source>
        <strain evidence="18 19">Red88</strain>
    </source>
</reference>
<evidence type="ECO:0000259" key="17">
    <source>
        <dbReference type="PROSITE" id="PS51918"/>
    </source>
</evidence>
<comment type="similarity">
    <text evidence="14">Belongs to the methylthiotransferase family. MtaB subfamily.</text>
</comment>
<dbReference type="Gene3D" id="3.40.50.12160">
    <property type="entry name" value="Methylthiotransferase, N-terminal domain"/>
    <property type="match status" value="1"/>
</dbReference>
<dbReference type="FunFam" id="3.40.50.12160:FF:000004">
    <property type="entry name" value="Threonylcarbamoyladenosine tRNA methylthiotransferase MtaB"/>
    <property type="match status" value="1"/>
</dbReference>
<dbReference type="GO" id="GO:0051539">
    <property type="term" value="F:4 iron, 4 sulfur cluster binding"/>
    <property type="evidence" value="ECO:0007669"/>
    <property type="project" value="UniProtKB-KW"/>
</dbReference>
<keyword evidence="7" id="KW-0949">S-adenosyl-L-methionine</keyword>
<evidence type="ECO:0000256" key="15">
    <source>
        <dbReference type="ARBA" id="ARBA00069898"/>
    </source>
</evidence>
<organism evidence="18 19">
    <name type="scientific">Oryzomonas rubra</name>
    <dbReference type="NCBI Taxonomy" id="2509454"/>
    <lineage>
        <taxon>Bacteria</taxon>
        <taxon>Pseudomonadati</taxon>
        <taxon>Thermodesulfobacteriota</taxon>
        <taxon>Desulfuromonadia</taxon>
        <taxon>Geobacterales</taxon>
        <taxon>Geobacteraceae</taxon>
        <taxon>Oryzomonas</taxon>
    </lineage>
</organism>
<dbReference type="EMBL" id="SRSD01000001">
    <property type="protein sequence ID" value="KAA0895367.1"/>
    <property type="molecule type" value="Genomic_DNA"/>
</dbReference>
<evidence type="ECO:0000256" key="9">
    <source>
        <dbReference type="ARBA" id="ARBA00022723"/>
    </source>
</evidence>
<keyword evidence="9" id="KW-0479">Metal-binding</keyword>
<dbReference type="InterPro" id="IPR006467">
    <property type="entry name" value="MiaB-like_bact"/>
</dbReference>
<dbReference type="SFLD" id="SFLDG01082">
    <property type="entry name" value="B12-binding_domain_containing"/>
    <property type="match status" value="1"/>
</dbReference>
<keyword evidence="11" id="KW-0411">Iron-sulfur</keyword>
<comment type="cofactor">
    <cofactor evidence="1">
        <name>[4Fe-4S] cluster</name>
        <dbReference type="ChEBI" id="CHEBI:49883"/>
    </cofactor>
</comment>
<keyword evidence="5" id="KW-0963">Cytoplasm</keyword>
<dbReference type="GO" id="GO:0035598">
    <property type="term" value="F:tRNA (N(6)-L-threonylcarbamoyladenosine(37)-C(2))-methylthiotransferase activity"/>
    <property type="evidence" value="ECO:0007669"/>
    <property type="project" value="UniProtKB-EC"/>
</dbReference>
<dbReference type="SFLD" id="SFLDS00029">
    <property type="entry name" value="Radical_SAM"/>
    <property type="match status" value="1"/>
</dbReference>
<evidence type="ECO:0000256" key="2">
    <source>
        <dbReference type="ARBA" id="ARBA00002399"/>
    </source>
</evidence>
<evidence type="ECO:0000256" key="6">
    <source>
        <dbReference type="ARBA" id="ARBA00022679"/>
    </source>
</evidence>
<comment type="caution">
    <text evidence="18">The sequence shown here is derived from an EMBL/GenBank/DDBJ whole genome shotgun (WGS) entry which is preliminary data.</text>
</comment>
<evidence type="ECO:0000256" key="5">
    <source>
        <dbReference type="ARBA" id="ARBA00022490"/>
    </source>
</evidence>
<comment type="catalytic activity">
    <reaction evidence="13">
        <text>N(6)-L-threonylcarbamoyladenosine(37) in tRNA + (sulfur carrier)-SH + AH2 + 2 S-adenosyl-L-methionine = 2-methylsulfanyl-N(6)-L-threonylcarbamoyladenosine(37) in tRNA + (sulfur carrier)-H + 5'-deoxyadenosine + L-methionine + A + S-adenosyl-L-homocysteine + 2 H(+)</text>
        <dbReference type="Rhea" id="RHEA:37075"/>
        <dbReference type="Rhea" id="RHEA-COMP:10163"/>
        <dbReference type="Rhea" id="RHEA-COMP:11092"/>
        <dbReference type="Rhea" id="RHEA-COMP:14737"/>
        <dbReference type="Rhea" id="RHEA-COMP:14739"/>
        <dbReference type="ChEBI" id="CHEBI:13193"/>
        <dbReference type="ChEBI" id="CHEBI:15378"/>
        <dbReference type="ChEBI" id="CHEBI:17319"/>
        <dbReference type="ChEBI" id="CHEBI:17499"/>
        <dbReference type="ChEBI" id="CHEBI:29917"/>
        <dbReference type="ChEBI" id="CHEBI:57844"/>
        <dbReference type="ChEBI" id="CHEBI:57856"/>
        <dbReference type="ChEBI" id="CHEBI:59789"/>
        <dbReference type="ChEBI" id="CHEBI:64428"/>
        <dbReference type="ChEBI" id="CHEBI:74418"/>
        <dbReference type="ChEBI" id="CHEBI:74420"/>
        <dbReference type="EC" id="2.8.4.5"/>
    </reaction>
</comment>
<evidence type="ECO:0000256" key="11">
    <source>
        <dbReference type="ARBA" id="ARBA00023014"/>
    </source>
</evidence>
<feature type="domain" description="MTTase N-terminal" evidence="16">
    <location>
        <begin position="2"/>
        <end position="114"/>
    </location>
</feature>
<dbReference type="OrthoDB" id="9805215at2"/>
<dbReference type="SMART" id="SM00729">
    <property type="entry name" value="Elp3"/>
    <property type="match status" value="1"/>
</dbReference>
<gene>
    <name evidence="18" type="primary">mtaB</name>
    <name evidence="18" type="ORF">ET418_02275</name>
</gene>
<evidence type="ECO:0000256" key="1">
    <source>
        <dbReference type="ARBA" id="ARBA00001966"/>
    </source>
</evidence>
<sequence length="435" mass="47461">MKRVAIATLGCKTNQFESAAMSEQFQKAGYRMVPFTEPADIYVVNSCTVTARTDAETRRLIRRARRLNPQARIVATGCYAQVAPGELERMPEVDSVLGNREKQDIAGLVEAGESRISDISAEQTAEPLPLSSFAEHTRAFLQAQNGCNSFCAYCIVPYARGRSRSVPLDDVLRGVRELAANGYREVVLTGIHLGAYGLDLSPRHSLAGLVRRIADEGAVPRLRIGSVEPNELSDELIGLMAASEVICPHVHLPLQSGSDTVLHRMGRRYTARFFSDLVARVTAALPDAFIGADVIAGFPGETEDEFLETLHLVEELPFSDLHVFPFSRRAGTKAAGMPAQVPADVIRGRGERLRDAAVMKKGAFLQRFIGRTLPVLGQTGQPETGRIGGLSRNYLQVEYAASEDLVNREAAVVIERIRDGVALGRLVGLWGEQHS</sequence>
<dbReference type="NCBIfam" id="TIGR00089">
    <property type="entry name" value="MiaB/RimO family radical SAM methylthiotransferase"/>
    <property type="match status" value="1"/>
</dbReference>
<evidence type="ECO:0000256" key="3">
    <source>
        <dbReference type="ARBA" id="ARBA00013273"/>
    </source>
</evidence>
<dbReference type="InterPro" id="IPR007197">
    <property type="entry name" value="rSAM"/>
</dbReference>
<feature type="domain" description="Radical SAM core" evidence="17">
    <location>
        <begin position="133"/>
        <end position="363"/>
    </location>
</feature>
<evidence type="ECO:0000259" key="16">
    <source>
        <dbReference type="PROSITE" id="PS51449"/>
    </source>
</evidence>
<dbReference type="EC" id="2.8.4.5" evidence="3"/>
<dbReference type="InterPro" id="IPR038135">
    <property type="entry name" value="Methylthiotransferase_N_sf"/>
</dbReference>